<gene>
    <name evidence="2" type="ORF">LRS13_08455</name>
</gene>
<accession>A0ABY5PLV3</accession>
<reference evidence="3" key="1">
    <citation type="submission" date="2021-11" db="EMBL/GenBank/DDBJ databases">
        <title>Cultivation dependent microbiological survey of springs from the worlds oldest radium mine currently devoted to the extraction of radon-saturated water.</title>
        <authorList>
            <person name="Kapinusova G."/>
            <person name="Smrhova T."/>
            <person name="Strejcek M."/>
            <person name="Suman J."/>
            <person name="Jani K."/>
            <person name="Pajer P."/>
            <person name="Uhlik O."/>
        </authorList>
    </citation>
    <scope>NUCLEOTIDE SEQUENCE [LARGE SCALE GENOMIC DNA]</scope>
    <source>
        <strain evidence="3">J379</strain>
    </source>
</reference>
<dbReference type="Proteomes" id="UP001058860">
    <property type="component" value="Chromosome"/>
</dbReference>
<dbReference type="PROSITE" id="PS51257">
    <property type="entry name" value="PROKAR_LIPOPROTEIN"/>
    <property type="match status" value="1"/>
</dbReference>
<proteinExistence type="predicted"/>
<feature type="signal peptide" evidence="1">
    <location>
        <begin position="1"/>
        <end position="19"/>
    </location>
</feature>
<feature type="chain" id="PRO_5046761540" description="Apolipophorin-III" evidence="1">
    <location>
        <begin position="20"/>
        <end position="154"/>
    </location>
</feature>
<evidence type="ECO:0000313" key="3">
    <source>
        <dbReference type="Proteomes" id="UP001058860"/>
    </source>
</evidence>
<evidence type="ECO:0000313" key="2">
    <source>
        <dbReference type="EMBL" id="UUY05535.1"/>
    </source>
</evidence>
<keyword evidence="1" id="KW-0732">Signal</keyword>
<organism evidence="2 3">
    <name type="scientific">Svornostia abyssi</name>
    <dbReference type="NCBI Taxonomy" id="2898438"/>
    <lineage>
        <taxon>Bacteria</taxon>
        <taxon>Bacillati</taxon>
        <taxon>Actinomycetota</taxon>
        <taxon>Thermoleophilia</taxon>
        <taxon>Solirubrobacterales</taxon>
        <taxon>Baekduiaceae</taxon>
        <taxon>Svornostia</taxon>
    </lineage>
</organism>
<dbReference type="RefSeq" id="WP_353865980.1">
    <property type="nucleotide sequence ID" value="NZ_CP088295.1"/>
</dbReference>
<evidence type="ECO:0000256" key="1">
    <source>
        <dbReference type="SAM" id="SignalP"/>
    </source>
</evidence>
<evidence type="ECO:0008006" key="4">
    <source>
        <dbReference type="Google" id="ProtNLM"/>
    </source>
</evidence>
<protein>
    <recommendedName>
        <fullName evidence="4">Apolipophorin-III</fullName>
    </recommendedName>
</protein>
<dbReference type="EMBL" id="CP088295">
    <property type="protein sequence ID" value="UUY05535.1"/>
    <property type="molecule type" value="Genomic_DNA"/>
</dbReference>
<keyword evidence="3" id="KW-1185">Reference proteome</keyword>
<name>A0ABY5PLV3_9ACTN</name>
<sequence>MLKLSRILLVAFAAVALIAAGCGGDTEEKNDYVDQVNKAQTEFADQVTKLSTAITSTSSSSTDQKTIESYQTAVDGVVKDLEGITPPEDVKAEHQQLVDAMSTYGESVGTALEDLQGGSAQDRLKAATELQTASSTAGTQINQAIEAINKKLQE</sequence>